<name>A0A0K9XJC2_9ACTN</name>
<dbReference type="STRING" id="1678637.AC230_02195"/>
<dbReference type="InterPro" id="IPR036691">
    <property type="entry name" value="Endo/exonu/phosph_ase_sf"/>
</dbReference>
<dbReference type="Proteomes" id="UP000037288">
    <property type="component" value="Unassembled WGS sequence"/>
</dbReference>
<organism evidence="1 2">
    <name type="scientific">Streptomyces caatingaensis</name>
    <dbReference type="NCBI Taxonomy" id="1678637"/>
    <lineage>
        <taxon>Bacteria</taxon>
        <taxon>Bacillati</taxon>
        <taxon>Actinomycetota</taxon>
        <taxon>Actinomycetes</taxon>
        <taxon>Kitasatosporales</taxon>
        <taxon>Streptomycetaceae</taxon>
        <taxon>Streptomyces</taxon>
    </lineage>
</organism>
<dbReference type="SUPFAM" id="SSF56219">
    <property type="entry name" value="DNase I-like"/>
    <property type="match status" value="1"/>
</dbReference>
<dbReference type="Gene3D" id="3.60.10.10">
    <property type="entry name" value="Endonuclease/exonuclease/phosphatase"/>
    <property type="match status" value="1"/>
</dbReference>
<reference evidence="2" key="1">
    <citation type="submission" date="2015-07" db="EMBL/GenBank/DDBJ databases">
        <title>Draft genome sequence of Streptomyces sp. CMAA 1322, a bacterium isolated from Caatinga biome, from dry forest semiarid of Brazil.</title>
        <authorList>
            <person name="Santos S.N."/>
            <person name="Gacesa R."/>
            <person name="Taketani R.G."/>
            <person name="Long P.F."/>
            <person name="Melo I.S."/>
        </authorList>
    </citation>
    <scope>NUCLEOTIDE SEQUENCE [LARGE SCALE GENOMIC DNA]</scope>
    <source>
        <strain evidence="2">CMAA 1322</strain>
    </source>
</reference>
<evidence type="ECO:0008006" key="3">
    <source>
        <dbReference type="Google" id="ProtNLM"/>
    </source>
</evidence>
<gene>
    <name evidence="1" type="ORF">AC230_02195</name>
</gene>
<evidence type="ECO:0000313" key="2">
    <source>
        <dbReference type="Proteomes" id="UP000037288"/>
    </source>
</evidence>
<dbReference type="RefSeq" id="WP_157868484.1">
    <property type="nucleotide sequence ID" value="NZ_LFXA01000002.1"/>
</dbReference>
<sequence>MNVRFGTYNLYKLAIPRARGERNRYEQVVRIIRTMGVHVLAVQEIIGAEPDDGAKVLWQLADDTGLTCTTAPDPTTGTPAGPALASSQHHFHTGLLWHPDLTAVPGGWRAYNGSPDFWHSLATLVLDTSGPQVKFASFHADPFRPDWRYNEARRVTSAFRAGVPGAIGADWNAISADHRTDGTLFDDDPYTAQDHIDLEYQVEWRDDPTAPPKADRRASEVLRRGGLLDTAAVLDVPWEPTTGHWTDGQGDPDRWGPRRIDTIRITERLVPALRAHRTVRTPDTLAASDHLPVVVDLALP</sequence>
<dbReference type="OrthoDB" id="3638097at2"/>
<comment type="caution">
    <text evidence="1">The sequence shown here is derived from an EMBL/GenBank/DDBJ whole genome shotgun (WGS) entry which is preliminary data.</text>
</comment>
<keyword evidence="2" id="KW-1185">Reference proteome</keyword>
<dbReference type="AlphaFoldDB" id="A0A0K9XJC2"/>
<proteinExistence type="predicted"/>
<accession>A0A0K9XJC2</accession>
<evidence type="ECO:0000313" key="1">
    <source>
        <dbReference type="EMBL" id="KNB53499.1"/>
    </source>
</evidence>
<dbReference type="PATRIC" id="fig|1678637.3.peg.468"/>
<dbReference type="EMBL" id="LFXA01000002">
    <property type="protein sequence ID" value="KNB53499.1"/>
    <property type="molecule type" value="Genomic_DNA"/>
</dbReference>
<protein>
    <recommendedName>
        <fullName evidence="3">Endonuclease/exonuclease/phosphatase domain-containing protein</fullName>
    </recommendedName>
</protein>